<feature type="compositionally biased region" description="Basic and acidic residues" evidence="1">
    <location>
        <begin position="71"/>
        <end position="80"/>
    </location>
</feature>
<sequence>MVQVDIFVYSGGGNMADQIVLDQYKEMVEKTKQLHSELVELSSKMGSIADTIDNGLPERAVSDKFDSIDHDVHMSDDPLSSRRVSTLSEKRME</sequence>
<accession>Q12TD2</accession>
<gene>
    <name evidence="2" type="ordered locus">Mbur_2443</name>
</gene>
<keyword evidence="3" id="KW-1185">Reference proteome</keyword>
<reference evidence="3" key="1">
    <citation type="journal article" date="2009" name="ISME J.">
        <title>The genome sequence of the psychrophilic archaeon, Methanococcoides burtonii: the role of genome evolution in cold adaptation.</title>
        <authorList>
            <person name="Allen M.A."/>
            <person name="Lauro F.M."/>
            <person name="Williams T.J."/>
            <person name="Burg D."/>
            <person name="Siddiqui K.S."/>
            <person name="De Francisci D."/>
            <person name="Chong K.W."/>
            <person name="Pilak O."/>
            <person name="Chew H.H."/>
            <person name="De Maere M.Z."/>
            <person name="Ting L."/>
            <person name="Katrib M."/>
            <person name="Ng C."/>
            <person name="Sowers K.R."/>
            <person name="Galperin M.Y."/>
            <person name="Anderson I.J."/>
            <person name="Ivanova N."/>
            <person name="Dalin E."/>
            <person name="Martinez M."/>
            <person name="Lapidus A."/>
            <person name="Hauser L."/>
            <person name="Land M."/>
            <person name="Thomas T."/>
            <person name="Cavicchioli R."/>
        </authorList>
    </citation>
    <scope>NUCLEOTIDE SEQUENCE [LARGE SCALE GENOMIC DNA]</scope>
    <source>
        <strain evidence="3">DSM 6242 / NBRC 107633 / OCM 468 / ACE-M</strain>
    </source>
</reference>
<dbReference type="AlphaFoldDB" id="Q12TD2"/>
<dbReference type="Proteomes" id="UP000001979">
    <property type="component" value="Chromosome"/>
</dbReference>
<proteinExistence type="predicted"/>
<dbReference type="EMBL" id="CP000300">
    <property type="protein sequence ID" value="ABE53294.1"/>
    <property type="molecule type" value="Genomic_DNA"/>
</dbReference>
<organism evidence="2 3">
    <name type="scientific">Methanococcoides burtonii (strain DSM 6242 / NBRC 107633 / OCM 468 / ACE-M)</name>
    <dbReference type="NCBI Taxonomy" id="259564"/>
    <lineage>
        <taxon>Archaea</taxon>
        <taxon>Methanobacteriati</taxon>
        <taxon>Methanobacteriota</taxon>
        <taxon>Stenosarchaea group</taxon>
        <taxon>Methanomicrobia</taxon>
        <taxon>Methanosarcinales</taxon>
        <taxon>Methanosarcinaceae</taxon>
        <taxon>Methanococcoides</taxon>
    </lineage>
</organism>
<protein>
    <submittedName>
        <fullName evidence="2">Uncharacterized protein</fullName>
    </submittedName>
</protein>
<evidence type="ECO:0000313" key="2">
    <source>
        <dbReference type="EMBL" id="ABE53294.1"/>
    </source>
</evidence>
<evidence type="ECO:0000313" key="3">
    <source>
        <dbReference type="Proteomes" id="UP000001979"/>
    </source>
</evidence>
<dbReference type="KEGG" id="mbu:Mbur_2443"/>
<evidence type="ECO:0000256" key="1">
    <source>
        <dbReference type="SAM" id="MobiDB-lite"/>
    </source>
</evidence>
<dbReference type="HOGENOM" id="CLU_2392865_0_0_2"/>
<name>Q12TD2_METBU</name>
<feature type="region of interest" description="Disordered" evidence="1">
    <location>
        <begin position="71"/>
        <end position="93"/>
    </location>
</feature>